<evidence type="ECO:0000313" key="2">
    <source>
        <dbReference type="Proteomes" id="UP000244073"/>
    </source>
</evidence>
<accession>A0A2T5M0P8</accession>
<dbReference type="VEuPathDB" id="FungiDB:P175DRAFT_0492703"/>
<proteinExistence type="predicted"/>
<comment type="caution">
    <text evidence="1">The sequence shown here is derived from an EMBL/GenBank/DDBJ whole genome shotgun (WGS) entry which is preliminary data.</text>
</comment>
<dbReference type="GeneID" id="63812792"/>
<protein>
    <submittedName>
        <fullName evidence="1">Uncharacterized protein</fullName>
    </submittedName>
</protein>
<dbReference type="OrthoDB" id="4464271at2759"/>
<gene>
    <name evidence="1" type="ORF">P175DRAFT_0492703</name>
</gene>
<dbReference type="AlphaFoldDB" id="A0A2T5M0P8"/>
<organism evidence="1 2">
    <name type="scientific">Aspergillus ochraceoroseus IBT 24754</name>
    <dbReference type="NCBI Taxonomy" id="1392256"/>
    <lineage>
        <taxon>Eukaryota</taxon>
        <taxon>Fungi</taxon>
        <taxon>Dikarya</taxon>
        <taxon>Ascomycota</taxon>
        <taxon>Pezizomycotina</taxon>
        <taxon>Eurotiomycetes</taxon>
        <taxon>Eurotiomycetidae</taxon>
        <taxon>Eurotiales</taxon>
        <taxon>Aspergillaceae</taxon>
        <taxon>Aspergillus</taxon>
        <taxon>Aspergillus subgen. Nidulantes</taxon>
    </lineage>
</organism>
<reference evidence="1 2" key="1">
    <citation type="journal article" date="2018" name="Proc. Natl. Acad. Sci. U.S.A.">
        <title>Linking secondary metabolites to gene clusters through genome sequencing of six diverse Aspergillus species.</title>
        <authorList>
            <person name="Kaerboelling I."/>
            <person name="Vesth T.C."/>
            <person name="Frisvad J.C."/>
            <person name="Nybo J.L."/>
            <person name="Theobald S."/>
            <person name="Kuo A."/>
            <person name="Bowyer P."/>
            <person name="Matsuda Y."/>
            <person name="Mondo S."/>
            <person name="Lyhne E.K."/>
            <person name="Kogle M.E."/>
            <person name="Clum A."/>
            <person name="Lipzen A."/>
            <person name="Salamov A."/>
            <person name="Ngan C.Y."/>
            <person name="Daum C."/>
            <person name="Chiniquy J."/>
            <person name="Barry K."/>
            <person name="LaButti K."/>
            <person name="Haridas S."/>
            <person name="Simmons B.A."/>
            <person name="Magnuson J.K."/>
            <person name="Mortensen U.H."/>
            <person name="Larsen T.O."/>
            <person name="Grigoriev I.V."/>
            <person name="Baker S.E."/>
            <person name="Andersen M.R."/>
        </authorList>
    </citation>
    <scope>NUCLEOTIDE SEQUENCE [LARGE SCALE GENOMIC DNA]</scope>
    <source>
        <strain evidence="1 2">IBT 24754</strain>
    </source>
</reference>
<evidence type="ECO:0000313" key="1">
    <source>
        <dbReference type="EMBL" id="PTU22100.1"/>
    </source>
</evidence>
<dbReference type="RefSeq" id="XP_040753492.1">
    <property type="nucleotide sequence ID" value="XM_040895910.1"/>
</dbReference>
<dbReference type="EMBL" id="MSFN02000003">
    <property type="protein sequence ID" value="PTU22100.1"/>
    <property type="molecule type" value="Genomic_DNA"/>
</dbReference>
<sequence length="171" mass="19119">MPSVGLEAVAGLTILRMNRGGLRYVLAVENRQWQQVQNYQNYPVPPPGVCNNPSPVSLKREHTGESLENFIGPKRPRLLPADGNQDASTSLGPGENIQTPFDGAILPWPVPVSAWNDRDQLRSIIEDFRSFTRVIEARLADLEEPMATTTFWEEQAAKILGDYPSADDYWV</sequence>
<dbReference type="Proteomes" id="UP000244073">
    <property type="component" value="Unassembled WGS sequence"/>
</dbReference>
<name>A0A2T5M0P8_9EURO</name>